<dbReference type="RefSeq" id="WP_149835829.1">
    <property type="nucleotide sequence ID" value="NZ_VUOC01000001.1"/>
</dbReference>
<name>A0A5B2VYF4_9BACT</name>
<reference evidence="3 4" key="2">
    <citation type="submission" date="2019-09" db="EMBL/GenBank/DDBJ databases">
        <authorList>
            <person name="Jin C."/>
        </authorList>
    </citation>
    <scope>NUCLEOTIDE SEQUENCE [LARGE SCALE GENOMIC DNA]</scope>
    <source>
        <strain evidence="3 4">BN140078</strain>
    </source>
</reference>
<evidence type="ECO:0000259" key="2">
    <source>
        <dbReference type="Pfam" id="PF02342"/>
    </source>
</evidence>
<feature type="domain" description="TerD" evidence="2">
    <location>
        <begin position="1"/>
        <end position="196"/>
    </location>
</feature>
<dbReference type="CDD" id="cd06974">
    <property type="entry name" value="TerD_like"/>
    <property type="match status" value="1"/>
</dbReference>
<evidence type="ECO:0000313" key="4">
    <source>
        <dbReference type="Proteomes" id="UP000324611"/>
    </source>
</evidence>
<accession>A0A5B2VYF4</accession>
<dbReference type="Gene3D" id="2.60.60.30">
    <property type="entry name" value="sav2460 like domains"/>
    <property type="match status" value="1"/>
</dbReference>
<keyword evidence="4" id="KW-1185">Reference proteome</keyword>
<dbReference type="AlphaFoldDB" id="A0A5B2VYF4"/>
<dbReference type="InterPro" id="IPR003325">
    <property type="entry name" value="TerD"/>
</dbReference>
<proteinExistence type="predicted"/>
<dbReference type="PANTHER" id="PTHR32097:SF17">
    <property type="entry name" value="CAMP-BINDING PROTEIN 1-RELATED"/>
    <property type="match status" value="1"/>
</dbReference>
<dbReference type="Pfam" id="PF02342">
    <property type="entry name" value="TerD"/>
    <property type="match status" value="1"/>
</dbReference>
<evidence type="ECO:0000256" key="1">
    <source>
        <dbReference type="ARBA" id="ARBA00022686"/>
    </source>
</evidence>
<gene>
    <name evidence="3" type="ORF">F0L74_00135</name>
</gene>
<comment type="caution">
    <text evidence="3">The sequence shown here is derived from an EMBL/GenBank/DDBJ whole genome shotgun (WGS) entry which is preliminary data.</text>
</comment>
<dbReference type="GO" id="GO:0046690">
    <property type="term" value="P:response to tellurium ion"/>
    <property type="evidence" value="ECO:0007669"/>
    <property type="project" value="UniProtKB-KW"/>
</dbReference>
<dbReference type="EMBL" id="VUOC01000001">
    <property type="protein sequence ID" value="KAA2244431.1"/>
    <property type="molecule type" value="Genomic_DNA"/>
</dbReference>
<dbReference type="Proteomes" id="UP000324611">
    <property type="component" value="Unassembled WGS sequence"/>
</dbReference>
<reference evidence="3 4" key="1">
    <citation type="submission" date="2019-09" db="EMBL/GenBank/DDBJ databases">
        <title>Chitinophaga ginsengihumi sp. nov., isolated from soil of ginseng rhizosphere.</title>
        <authorList>
            <person name="Lee J."/>
        </authorList>
    </citation>
    <scope>NUCLEOTIDE SEQUENCE [LARGE SCALE GENOMIC DNA]</scope>
    <source>
        <strain evidence="3 4">BN140078</strain>
    </source>
</reference>
<evidence type="ECO:0000313" key="3">
    <source>
        <dbReference type="EMBL" id="KAA2244431.1"/>
    </source>
</evidence>
<organism evidence="3 4">
    <name type="scientific">Chitinophaga agrisoli</name>
    <dbReference type="NCBI Taxonomy" id="2607653"/>
    <lineage>
        <taxon>Bacteria</taxon>
        <taxon>Pseudomonadati</taxon>
        <taxon>Bacteroidota</taxon>
        <taxon>Chitinophagia</taxon>
        <taxon>Chitinophagales</taxon>
        <taxon>Chitinophagaceae</taxon>
        <taxon>Chitinophaga</taxon>
    </lineage>
</organism>
<dbReference type="InterPro" id="IPR051324">
    <property type="entry name" value="Stress/Tellurium_Resist"/>
</dbReference>
<keyword evidence="1" id="KW-0778">Tellurium resistance</keyword>
<dbReference type="PANTHER" id="PTHR32097">
    <property type="entry name" value="CAMP-BINDING PROTEIN 1-RELATED"/>
    <property type="match status" value="1"/>
</dbReference>
<protein>
    <submittedName>
        <fullName evidence="3">TerD family protein</fullName>
    </submittedName>
</protein>
<sequence>MAINLQKGQRISLEKSNGAKLQSVCVGINWGAIEKKGGLFGMSKTKEAVDLDGSCALFNEQKQLLEVVYFGNLQSKDHAVKHSGDDLTGDINGNDGLDNEVITLDFSRLNGSVGYVAFVLNSFRGHDFGTIPFASIRIYEGTPSRVNEVFATYDIASGPGFAGHVSMVMGVFYKKNGEWKFNAIGEPTKDKKLQETVDTVAKNYL</sequence>